<dbReference type="AlphaFoldDB" id="A0A7J7JZ67"/>
<keyword evidence="1" id="KW-1133">Transmembrane helix</keyword>
<dbReference type="EMBL" id="VXIV02001577">
    <property type="protein sequence ID" value="KAF6031700.1"/>
    <property type="molecule type" value="Genomic_DNA"/>
</dbReference>
<protein>
    <submittedName>
        <fullName evidence="2">Uncharacterized protein</fullName>
    </submittedName>
</protein>
<organism evidence="2 3">
    <name type="scientific">Bugula neritina</name>
    <name type="common">Brown bryozoan</name>
    <name type="synonym">Sertularia neritina</name>
    <dbReference type="NCBI Taxonomy" id="10212"/>
    <lineage>
        <taxon>Eukaryota</taxon>
        <taxon>Metazoa</taxon>
        <taxon>Spiralia</taxon>
        <taxon>Lophotrochozoa</taxon>
        <taxon>Bryozoa</taxon>
        <taxon>Gymnolaemata</taxon>
        <taxon>Cheilostomatida</taxon>
        <taxon>Flustrina</taxon>
        <taxon>Buguloidea</taxon>
        <taxon>Bugulidae</taxon>
        <taxon>Bugula</taxon>
    </lineage>
</organism>
<dbReference type="Proteomes" id="UP000593567">
    <property type="component" value="Unassembled WGS sequence"/>
</dbReference>
<feature type="transmembrane region" description="Helical" evidence="1">
    <location>
        <begin position="145"/>
        <end position="163"/>
    </location>
</feature>
<keyword evidence="3" id="KW-1185">Reference proteome</keyword>
<keyword evidence="1" id="KW-0472">Membrane</keyword>
<evidence type="ECO:0000256" key="1">
    <source>
        <dbReference type="SAM" id="Phobius"/>
    </source>
</evidence>
<evidence type="ECO:0000313" key="2">
    <source>
        <dbReference type="EMBL" id="KAF6031700.1"/>
    </source>
</evidence>
<gene>
    <name evidence="2" type="ORF">EB796_009994</name>
</gene>
<comment type="caution">
    <text evidence="2">The sequence shown here is derived from an EMBL/GenBank/DDBJ whole genome shotgun (WGS) entry which is preliminary data.</text>
</comment>
<proteinExistence type="predicted"/>
<evidence type="ECO:0000313" key="3">
    <source>
        <dbReference type="Proteomes" id="UP000593567"/>
    </source>
</evidence>
<reference evidence="2" key="1">
    <citation type="submission" date="2020-06" db="EMBL/GenBank/DDBJ databases">
        <title>Draft genome of Bugula neritina, a colonial animal packing powerful symbionts and potential medicines.</title>
        <authorList>
            <person name="Rayko M."/>
        </authorList>
    </citation>
    <scope>NUCLEOTIDE SEQUENCE [LARGE SCALE GENOMIC DNA]</scope>
    <source>
        <strain evidence="2">Kwan_BN1</strain>
    </source>
</reference>
<sequence>MTDIKATVPFNQQSQTYEISVDSPFNVTCSYKNLDTSLTYAKVQWTAVSQNDLFLLYFNGHTFPGVRALPSQIPITENLSDGVITLLVDSVLPLYKYFASATKITYQCSVITVVREPDGNYLEAHTNHSLEILVSISTATQKTPGLFTVNLAISIYILFFSLMQ</sequence>
<name>A0A7J7JZ67_BUGNE</name>
<accession>A0A7J7JZ67</accession>
<keyword evidence="1" id="KW-0812">Transmembrane</keyword>